<evidence type="ECO:0000256" key="3">
    <source>
        <dbReference type="ARBA" id="ARBA00022692"/>
    </source>
</evidence>
<organism evidence="9">
    <name type="scientific">Kwoniella bestiolae CBS 10118</name>
    <dbReference type="NCBI Taxonomy" id="1296100"/>
    <lineage>
        <taxon>Eukaryota</taxon>
        <taxon>Fungi</taxon>
        <taxon>Dikarya</taxon>
        <taxon>Basidiomycota</taxon>
        <taxon>Agaricomycotina</taxon>
        <taxon>Tremellomycetes</taxon>
        <taxon>Tremellales</taxon>
        <taxon>Cryptococcaceae</taxon>
        <taxon>Kwoniella</taxon>
    </lineage>
</organism>
<feature type="transmembrane region" description="Helical" evidence="8">
    <location>
        <begin position="497"/>
        <end position="524"/>
    </location>
</feature>
<feature type="region of interest" description="Disordered" evidence="7">
    <location>
        <begin position="1"/>
        <end position="53"/>
    </location>
</feature>
<evidence type="ECO:0000256" key="8">
    <source>
        <dbReference type="SAM" id="Phobius"/>
    </source>
</evidence>
<feature type="transmembrane region" description="Helical" evidence="8">
    <location>
        <begin position="203"/>
        <end position="221"/>
    </location>
</feature>
<evidence type="ECO:0000256" key="2">
    <source>
        <dbReference type="ARBA" id="ARBA00022448"/>
    </source>
</evidence>
<evidence type="ECO:0000313" key="10">
    <source>
        <dbReference type="EMBL" id="WVW81257.1"/>
    </source>
</evidence>
<evidence type="ECO:0000313" key="9">
    <source>
        <dbReference type="EMBL" id="OCF27112.1"/>
    </source>
</evidence>
<dbReference type="SUPFAM" id="SSF103473">
    <property type="entry name" value="MFS general substrate transporter"/>
    <property type="match status" value="1"/>
</dbReference>
<evidence type="ECO:0000313" key="11">
    <source>
        <dbReference type="Proteomes" id="UP000092730"/>
    </source>
</evidence>
<feature type="compositionally biased region" description="Basic and acidic residues" evidence="7">
    <location>
        <begin position="1"/>
        <end position="10"/>
    </location>
</feature>
<dbReference type="PANTHER" id="PTHR23501">
    <property type="entry name" value="MAJOR FACILITATOR SUPERFAMILY"/>
    <property type="match status" value="1"/>
</dbReference>
<evidence type="ECO:0000256" key="7">
    <source>
        <dbReference type="SAM" id="MobiDB-lite"/>
    </source>
</evidence>
<dbReference type="VEuPathDB" id="FungiDB:I302_01947"/>
<dbReference type="GO" id="GO:0022857">
    <property type="term" value="F:transmembrane transporter activity"/>
    <property type="evidence" value="ECO:0007669"/>
    <property type="project" value="TreeGrafter"/>
</dbReference>
<feature type="transmembrane region" description="Helical" evidence="8">
    <location>
        <begin position="241"/>
        <end position="261"/>
    </location>
</feature>
<keyword evidence="5" id="KW-0406">Ion transport</keyword>
<evidence type="ECO:0000256" key="5">
    <source>
        <dbReference type="ARBA" id="ARBA00023065"/>
    </source>
</evidence>
<feature type="transmembrane region" description="Helical" evidence="8">
    <location>
        <begin position="297"/>
        <end position="323"/>
    </location>
</feature>
<feature type="compositionally biased region" description="Basic and acidic residues" evidence="7">
    <location>
        <begin position="22"/>
        <end position="37"/>
    </location>
</feature>
<evidence type="ECO:0000256" key="4">
    <source>
        <dbReference type="ARBA" id="ARBA00022989"/>
    </source>
</evidence>
<dbReference type="InterPro" id="IPR036259">
    <property type="entry name" value="MFS_trans_sf"/>
</dbReference>
<dbReference type="GeneID" id="30206346"/>
<dbReference type="AlphaFoldDB" id="A0A1B9G7W7"/>
<feature type="transmembrane region" description="Helical" evidence="8">
    <location>
        <begin position="335"/>
        <end position="352"/>
    </location>
</feature>
<dbReference type="KEGG" id="kbi:30206346"/>
<reference evidence="10" key="2">
    <citation type="submission" date="2013-07" db="EMBL/GenBank/DDBJ databases">
        <authorList>
            <consortium name="The Broad Institute Genome Sequencing Platform"/>
            <person name="Cuomo C."/>
            <person name="Litvintseva A."/>
            <person name="Chen Y."/>
            <person name="Heitman J."/>
            <person name="Sun S."/>
            <person name="Springer D."/>
            <person name="Dromer F."/>
            <person name="Young S.K."/>
            <person name="Zeng Q."/>
            <person name="Gargeya S."/>
            <person name="Fitzgerald M."/>
            <person name="Abouelleil A."/>
            <person name="Alvarado L."/>
            <person name="Berlin A.M."/>
            <person name="Chapman S.B."/>
            <person name="Dewar J."/>
            <person name="Goldberg J."/>
            <person name="Griggs A."/>
            <person name="Gujja S."/>
            <person name="Hansen M."/>
            <person name="Howarth C."/>
            <person name="Imamovic A."/>
            <person name="Larimer J."/>
            <person name="McCowan C."/>
            <person name="Murphy C."/>
            <person name="Pearson M."/>
            <person name="Priest M."/>
            <person name="Roberts A."/>
            <person name="Saif S."/>
            <person name="Shea T."/>
            <person name="Sykes S."/>
            <person name="Wortman J."/>
            <person name="Nusbaum C."/>
            <person name="Birren B."/>
        </authorList>
    </citation>
    <scope>NUCLEOTIDE SEQUENCE</scope>
    <source>
        <strain evidence="10">CBS 10118</strain>
    </source>
</reference>
<dbReference type="PANTHER" id="PTHR23501:SF92">
    <property type="entry name" value="GLUTATHIONE EXCHANGER 1-RELATED"/>
    <property type="match status" value="1"/>
</dbReference>
<reference evidence="9" key="3">
    <citation type="submission" date="2014-01" db="EMBL/GenBank/DDBJ databases">
        <title>Evolution of pathogenesis and genome organization in the Tremellales.</title>
        <authorList>
            <person name="Cuomo C."/>
            <person name="Litvintseva A."/>
            <person name="Heitman J."/>
            <person name="Chen Y."/>
            <person name="Sun S."/>
            <person name="Springer D."/>
            <person name="Dromer F."/>
            <person name="Young S."/>
            <person name="Zeng Q."/>
            <person name="Chapman S."/>
            <person name="Gujja S."/>
            <person name="Saif S."/>
            <person name="Birren B."/>
        </authorList>
    </citation>
    <scope>NUCLEOTIDE SEQUENCE</scope>
    <source>
        <strain evidence="9">CBS 10118</strain>
    </source>
</reference>
<feature type="transmembrane region" description="Helical" evidence="8">
    <location>
        <begin position="168"/>
        <end position="191"/>
    </location>
</feature>
<feature type="transmembrane region" description="Helical" evidence="8">
    <location>
        <begin position="467"/>
        <end position="485"/>
    </location>
</feature>
<keyword evidence="11" id="KW-1185">Reference proteome</keyword>
<accession>A0A1B9G7W7</accession>
<dbReference type="EMBL" id="KI894019">
    <property type="protein sequence ID" value="OCF27112.1"/>
    <property type="molecule type" value="Genomic_DNA"/>
</dbReference>
<comment type="subcellular location">
    <subcellularLocation>
        <location evidence="1">Endomembrane system</location>
        <topology evidence="1">Multi-pass membrane protein</topology>
    </subcellularLocation>
</comment>
<dbReference type="Proteomes" id="UP000092730">
    <property type="component" value="Chromosome 2"/>
</dbReference>
<evidence type="ECO:0008006" key="12">
    <source>
        <dbReference type="Google" id="ProtNLM"/>
    </source>
</evidence>
<evidence type="ECO:0000256" key="1">
    <source>
        <dbReference type="ARBA" id="ARBA00004127"/>
    </source>
</evidence>
<sequence>MSAQADDKHVVPMLGGNPPIRSPEDTTAHDDKVSNNDDKDESDAGDGIAKKEPISLGSKSKGVIEMEALQAKMNLKWRIILYTFFMFAAYSLSLDQSTATVYLNYAVSKGFKLHSLQASVSVVSSIFSAMAPTPIAKCADYFGRIYAEAACLIFYVVGQALMASANGIVQFSAGSSIHTLGIAGIFMLHNIIISDISSLRNRYWWHVAPAVPQVFNSVLGADVAKSMLGYGSEFNSWRWGIAMFCILIPPIILPILATLWIGTRPEKAIRQDLKVIKRERAARLPLRERFWIDAKDFFWKLDVIGLALFVAGIGLFLVTLTLANSKFNKWSDAHTIAQLVVGVLLTIGFAVWERWFAPIPMVPFALMKRRTIVGCCLIALIYPLAGRCVGTYLYTYIQVAANQSQLSATRITNFPSIGGWVTAVMGALIARRFRFLKPIIIFGLALQTLATGLMLRYRTSHSSQGELAVIQVLRGASTGFISYPVQALLQAAAPHEHLAIVTAGWLAIYYVAMAIGSAIAGAMWTNIVPDKLEEYLQGNATLAASAYKDPLTYATKWKVGTWQRDGVAHAQDDAQRAMVITGTCLSFVGLLVAIFVLENLRLTDDVTLKESEEYITNQEKKQKKAMTVAIARDGPAPDPAPTH</sequence>
<proteinExistence type="predicted"/>
<feature type="transmembrane region" description="Helical" evidence="8">
    <location>
        <begin position="414"/>
        <end position="430"/>
    </location>
</feature>
<feature type="transmembrane region" description="Helical" evidence="8">
    <location>
        <begin position="145"/>
        <end position="162"/>
    </location>
</feature>
<reference evidence="9" key="1">
    <citation type="submission" date="2013-07" db="EMBL/GenBank/DDBJ databases">
        <title>The Genome Sequence of Cryptococcus bestiolae CBS10118.</title>
        <authorList>
            <consortium name="The Broad Institute Genome Sequencing Platform"/>
            <person name="Cuomo C."/>
            <person name="Litvintseva A."/>
            <person name="Chen Y."/>
            <person name="Heitman J."/>
            <person name="Sun S."/>
            <person name="Springer D."/>
            <person name="Dromer F."/>
            <person name="Young S.K."/>
            <person name="Zeng Q."/>
            <person name="Gargeya S."/>
            <person name="Fitzgerald M."/>
            <person name="Abouelleil A."/>
            <person name="Alvarado L."/>
            <person name="Berlin A.M."/>
            <person name="Chapman S.B."/>
            <person name="Dewar J."/>
            <person name="Goldberg J."/>
            <person name="Griggs A."/>
            <person name="Gujja S."/>
            <person name="Hansen M."/>
            <person name="Howarth C."/>
            <person name="Imamovic A."/>
            <person name="Larimer J."/>
            <person name="McCowan C."/>
            <person name="Murphy C."/>
            <person name="Pearson M."/>
            <person name="Priest M."/>
            <person name="Roberts A."/>
            <person name="Saif S."/>
            <person name="Shea T."/>
            <person name="Sykes S."/>
            <person name="Wortman J."/>
            <person name="Nusbaum C."/>
            <person name="Birren B."/>
        </authorList>
    </citation>
    <scope>NUCLEOTIDE SEQUENCE [LARGE SCALE GENOMIC DNA]</scope>
    <source>
        <strain evidence="9">CBS 10118</strain>
    </source>
</reference>
<dbReference type="EMBL" id="CP144542">
    <property type="protein sequence ID" value="WVW81257.1"/>
    <property type="molecule type" value="Genomic_DNA"/>
</dbReference>
<evidence type="ECO:0000256" key="6">
    <source>
        <dbReference type="ARBA" id="ARBA00023136"/>
    </source>
</evidence>
<feature type="transmembrane region" description="Helical" evidence="8">
    <location>
        <begin position="435"/>
        <end position="455"/>
    </location>
</feature>
<feature type="transmembrane region" description="Helical" evidence="8">
    <location>
        <begin position="113"/>
        <end position="133"/>
    </location>
</feature>
<keyword evidence="2" id="KW-0813">Transport</keyword>
<dbReference type="GO" id="GO:0005886">
    <property type="term" value="C:plasma membrane"/>
    <property type="evidence" value="ECO:0007669"/>
    <property type="project" value="TreeGrafter"/>
</dbReference>
<feature type="transmembrane region" description="Helical" evidence="8">
    <location>
        <begin position="577"/>
        <end position="597"/>
    </location>
</feature>
<feature type="transmembrane region" description="Helical" evidence="8">
    <location>
        <begin position="372"/>
        <end position="394"/>
    </location>
</feature>
<dbReference type="GO" id="GO:0006811">
    <property type="term" value="P:monoatomic ion transport"/>
    <property type="evidence" value="ECO:0007669"/>
    <property type="project" value="UniProtKB-KW"/>
</dbReference>
<protein>
    <recommendedName>
        <fullName evidence="12">Major facilitator superfamily (MFS) profile domain-containing protein</fullName>
    </recommendedName>
</protein>
<dbReference type="RefSeq" id="XP_019048182.1">
    <property type="nucleotide sequence ID" value="XM_019188620.1"/>
</dbReference>
<keyword evidence="4 8" id="KW-1133">Transmembrane helix</keyword>
<gene>
    <name evidence="9" type="ORF">I302_01947</name>
    <name evidence="10" type="ORF">I302_103248</name>
</gene>
<dbReference type="OrthoDB" id="2587581at2759"/>
<name>A0A1B9G7W7_9TREE</name>
<keyword evidence="6 8" id="KW-0472">Membrane</keyword>
<dbReference type="Gene3D" id="1.20.1250.20">
    <property type="entry name" value="MFS general substrate transporter like domains"/>
    <property type="match status" value="2"/>
</dbReference>
<dbReference type="GO" id="GO:0012505">
    <property type="term" value="C:endomembrane system"/>
    <property type="evidence" value="ECO:0007669"/>
    <property type="project" value="UniProtKB-SubCell"/>
</dbReference>
<keyword evidence="3 8" id="KW-0812">Transmembrane</keyword>
<reference evidence="10" key="4">
    <citation type="submission" date="2024-02" db="EMBL/GenBank/DDBJ databases">
        <title>Comparative genomics of Cryptococcus and Kwoniella reveals pathogenesis evolution and contrasting modes of karyotype evolution via chromosome fusion or intercentromeric recombination.</title>
        <authorList>
            <person name="Coelho M.A."/>
            <person name="David-Palma M."/>
            <person name="Shea T."/>
            <person name="Bowers K."/>
            <person name="McGinley-Smith S."/>
            <person name="Mohammad A.W."/>
            <person name="Gnirke A."/>
            <person name="Yurkov A.M."/>
            <person name="Nowrousian M."/>
            <person name="Sun S."/>
            <person name="Cuomo C.A."/>
            <person name="Heitman J."/>
        </authorList>
    </citation>
    <scope>NUCLEOTIDE SEQUENCE</scope>
    <source>
        <strain evidence="10">CBS 10118</strain>
    </source>
</reference>
<feature type="transmembrane region" description="Helical" evidence="8">
    <location>
        <begin position="75"/>
        <end position="93"/>
    </location>
</feature>